<feature type="transmembrane region" description="Helical" evidence="8">
    <location>
        <begin position="382"/>
        <end position="401"/>
    </location>
</feature>
<dbReference type="InterPro" id="IPR038731">
    <property type="entry name" value="RgtA/B/C-like"/>
</dbReference>
<dbReference type="Pfam" id="PF13231">
    <property type="entry name" value="PMT_2"/>
    <property type="match status" value="1"/>
</dbReference>
<dbReference type="GO" id="GO:0005886">
    <property type="term" value="C:plasma membrane"/>
    <property type="evidence" value="ECO:0007669"/>
    <property type="project" value="UniProtKB-SubCell"/>
</dbReference>
<feature type="transmembrane region" description="Helical" evidence="8">
    <location>
        <begin position="325"/>
        <end position="345"/>
    </location>
</feature>
<keyword evidence="7 8" id="KW-0472">Membrane</keyword>
<evidence type="ECO:0000256" key="7">
    <source>
        <dbReference type="ARBA" id="ARBA00023136"/>
    </source>
</evidence>
<gene>
    <name evidence="10" type="ORF">MGWOODY_Smn1097</name>
</gene>
<feature type="transmembrane region" description="Helical" evidence="8">
    <location>
        <begin position="206"/>
        <end position="231"/>
    </location>
</feature>
<evidence type="ECO:0000256" key="6">
    <source>
        <dbReference type="ARBA" id="ARBA00022989"/>
    </source>
</evidence>
<dbReference type="GO" id="GO:0008610">
    <property type="term" value="P:lipid biosynthetic process"/>
    <property type="evidence" value="ECO:0007669"/>
    <property type="project" value="UniProtKB-ARBA"/>
</dbReference>
<evidence type="ECO:0000259" key="9">
    <source>
        <dbReference type="Pfam" id="PF13231"/>
    </source>
</evidence>
<comment type="subcellular location">
    <subcellularLocation>
        <location evidence="1">Cell membrane</location>
        <topology evidence="1">Multi-pass membrane protein</topology>
    </subcellularLocation>
</comment>
<dbReference type="PANTHER" id="PTHR33908:SF11">
    <property type="entry name" value="MEMBRANE PROTEIN"/>
    <property type="match status" value="1"/>
</dbReference>
<feature type="transmembrane region" description="Helical" evidence="8">
    <location>
        <begin position="243"/>
        <end position="262"/>
    </location>
</feature>
<protein>
    <recommendedName>
        <fullName evidence="9">Glycosyltransferase RgtA/B/C/D-like domain-containing protein</fullName>
    </recommendedName>
</protein>
<evidence type="ECO:0000256" key="2">
    <source>
        <dbReference type="ARBA" id="ARBA00022475"/>
    </source>
</evidence>
<evidence type="ECO:0000313" key="10">
    <source>
        <dbReference type="EMBL" id="CUS44714.1"/>
    </source>
</evidence>
<feature type="transmembrane region" description="Helical" evidence="8">
    <location>
        <begin position="351"/>
        <end position="370"/>
    </location>
</feature>
<evidence type="ECO:0000256" key="5">
    <source>
        <dbReference type="ARBA" id="ARBA00022692"/>
    </source>
</evidence>
<evidence type="ECO:0000256" key="3">
    <source>
        <dbReference type="ARBA" id="ARBA00022676"/>
    </source>
</evidence>
<proteinExistence type="predicted"/>
<keyword evidence="2" id="KW-1003">Cell membrane</keyword>
<evidence type="ECO:0000256" key="4">
    <source>
        <dbReference type="ARBA" id="ARBA00022679"/>
    </source>
</evidence>
<organism evidence="10">
    <name type="scientific">hydrothermal vent metagenome</name>
    <dbReference type="NCBI Taxonomy" id="652676"/>
    <lineage>
        <taxon>unclassified sequences</taxon>
        <taxon>metagenomes</taxon>
        <taxon>ecological metagenomes</taxon>
    </lineage>
</organism>
<dbReference type="GO" id="GO:0016763">
    <property type="term" value="F:pentosyltransferase activity"/>
    <property type="evidence" value="ECO:0007669"/>
    <property type="project" value="TreeGrafter"/>
</dbReference>
<evidence type="ECO:0000256" key="8">
    <source>
        <dbReference type="SAM" id="Phobius"/>
    </source>
</evidence>
<feature type="transmembrane region" description="Helical" evidence="8">
    <location>
        <begin position="21"/>
        <end position="39"/>
    </location>
</feature>
<dbReference type="InterPro" id="IPR050297">
    <property type="entry name" value="LipidA_mod_glycosyltrf_83"/>
</dbReference>
<dbReference type="EMBL" id="CZQE01000171">
    <property type="protein sequence ID" value="CUS44714.1"/>
    <property type="molecule type" value="Genomic_DNA"/>
</dbReference>
<feature type="domain" description="Glycosyltransferase RgtA/B/C/D-like" evidence="9">
    <location>
        <begin position="122"/>
        <end position="261"/>
    </location>
</feature>
<feature type="transmembrane region" description="Helical" evidence="8">
    <location>
        <begin position="119"/>
        <end position="140"/>
    </location>
</feature>
<evidence type="ECO:0000256" key="1">
    <source>
        <dbReference type="ARBA" id="ARBA00004651"/>
    </source>
</evidence>
<feature type="transmembrane region" description="Helical" evidence="8">
    <location>
        <begin position="81"/>
        <end position="99"/>
    </location>
</feature>
<sequence length="556" mass="59463">MSFDTMTKSIAPARNRLLVQWTEAGILLLILAIAAGLRIHGVGFGLPALNDPDEPLFVMKSLDMLRTHSLNPGWFGHPGTTTLYCLALVSLGVGGLGIATGRFADSQALMAAVYADPGILFLPARLFIVACGIACVWLTWSLGKRLGGPRLGLIAAAFLAVNAVHIEYSQIIRTDVQATVFMLLSTRSAVAIAREGRPRDYLMAGIWAGLACATKWPAAIIILNPLCAGLYRGWYDRRELRRVALLPVIALATLVLVSPYLLLDYPTVLQNLAGEARTAHPGATGGGFLANLAWYAGHPLLASFGAAGLALVLLGTIGALRRARIATAAVLPGALAFLLVIGAQALLWERWIVPLLPFAAIAAAAALCRLADALRARVQRPLVLLEAVAALLLALPMLQAAKVNATERAHDTRQAASAWIRENAPPGSRIVVEHAAFDLLQMGAWRFLFPLGSAGCVDVEDILAKRIRYSQVETLRSGRAVVDLAHVDAALLPTCRADFVILSHYDGYRADPAHFPDELARYAQLLRGGRQVAVIRPEPGVRAGPVVRIVSLSPAR</sequence>
<reference evidence="10" key="1">
    <citation type="submission" date="2015-10" db="EMBL/GenBank/DDBJ databases">
        <authorList>
            <person name="Gilbert D.G."/>
        </authorList>
    </citation>
    <scope>NUCLEOTIDE SEQUENCE</scope>
</reference>
<dbReference type="PANTHER" id="PTHR33908">
    <property type="entry name" value="MANNOSYLTRANSFERASE YKCB-RELATED"/>
    <property type="match status" value="1"/>
</dbReference>
<keyword evidence="5 8" id="KW-0812">Transmembrane</keyword>
<keyword evidence="4" id="KW-0808">Transferase</keyword>
<keyword evidence="3" id="KW-0328">Glycosyltransferase</keyword>
<feature type="transmembrane region" description="Helical" evidence="8">
    <location>
        <begin position="292"/>
        <end position="313"/>
    </location>
</feature>
<dbReference type="AlphaFoldDB" id="A0A160TLS8"/>
<name>A0A160TLS8_9ZZZZ</name>
<keyword evidence="6 8" id="KW-1133">Transmembrane helix</keyword>
<accession>A0A160TLS8</accession>